<evidence type="ECO:0000313" key="1">
    <source>
        <dbReference type="EMBL" id="KAE8141026.1"/>
    </source>
</evidence>
<protein>
    <submittedName>
        <fullName evidence="1">Uncharacterized protein</fullName>
    </submittedName>
</protein>
<reference evidence="1 2" key="1">
    <citation type="submission" date="2019-04" db="EMBL/GenBank/DDBJ databases">
        <title>Friends and foes A comparative genomics study of 23 Aspergillus species from section Flavi.</title>
        <authorList>
            <consortium name="DOE Joint Genome Institute"/>
            <person name="Kjaerbolling I."/>
            <person name="Vesth T."/>
            <person name="Frisvad J.C."/>
            <person name="Nybo J.L."/>
            <person name="Theobald S."/>
            <person name="Kildgaard S."/>
            <person name="Isbrandt T."/>
            <person name="Kuo A."/>
            <person name="Sato A."/>
            <person name="Lyhne E.K."/>
            <person name="Kogle M.E."/>
            <person name="Wiebenga A."/>
            <person name="Kun R.S."/>
            <person name="Lubbers R.J."/>
            <person name="Makela M.R."/>
            <person name="Barry K."/>
            <person name="Chovatia M."/>
            <person name="Clum A."/>
            <person name="Daum C."/>
            <person name="Haridas S."/>
            <person name="He G."/>
            <person name="LaButti K."/>
            <person name="Lipzen A."/>
            <person name="Mondo S."/>
            <person name="Riley R."/>
            <person name="Salamov A."/>
            <person name="Simmons B.A."/>
            <person name="Magnuson J.K."/>
            <person name="Henrissat B."/>
            <person name="Mortensen U.H."/>
            <person name="Larsen T.O."/>
            <person name="Devries R.P."/>
            <person name="Grigoriev I.V."/>
            <person name="Machida M."/>
            <person name="Baker S.E."/>
            <person name="Andersen M.R."/>
        </authorList>
    </citation>
    <scope>NUCLEOTIDE SEQUENCE [LARGE SCALE GENOMIC DNA]</scope>
    <source>
        <strain evidence="1 2">CBS 117625</strain>
    </source>
</reference>
<gene>
    <name evidence="1" type="ORF">BDV38DRAFT_238514</name>
</gene>
<organism evidence="1 2">
    <name type="scientific">Aspergillus pseudotamarii</name>
    <dbReference type="NCBI Taxonomy" id="132259"/>
    <lineage>
        <taxon>Eukaryota</taxon>
        <taxon>Fungi</taxon>
        <taxon>Dikarya</taxon>
        <taxon>Ascomycota</taxon>
        <taxon>Pezizomycotina</taxon>
        <taxon>Eurotiomycetes</taxon>
        <taxon>Eurotiomycetidae</taxon>
        <taxon>Eurotiales</taxon>
        <taxon>Aspergillaceae</taxon>
        <taxon>Aspergillus</taxon>
        <taxon>Aspergillus subgen. Circumdati</taxon>
    </lineage>
</organism>
<keyword evidence="2" id="KW-1185">Reference proteome</keyword>
<evidence type="ECO:0000313" key="2">
    <source>
        <dbReference type="Proteomes" id="UP000325672"/>
    </source>
</evidence>
<dbReference type="Proteomes" id="UP000325672">
    <property type="component" value="Unassembled WGS sequence"/>
</dbReference>
<proteinExistence type="predicted"/>
<accession>A0A5N6T3Z3</accession>
<dbReference type="EMBL" id="ML743559">
    <property type="protein sequence ID" value="KAE8141026.1"/>
    <property type="molecule type" value="Genomic_DNA"/>
</dbReference>
<dbReference type="OrthoDB" id="10016792at2759"/>
<name>A0A5N6T3Z3_ASPPS</name>
<dbReference type="RefSeq" id="XP_031917089.1">
    <property type="nucleotide sequence ID" value="XM_032053674.1"/>
</dbReference>
<sequence length="237" mass="26859">MRNLNYQSRAIRYWGLQQTTAMVDAMPLETYSFLSERREQLLQSFNNCLENYANVIPSTWPRGSEQLGRRRKLTPSELNELKRAGSTYIHMHPSTDTTFGNQVDIRLQQVRLWLPGAELQPDSAGPKLLKVYLTHLGEEIIQDRDHSNLTFLHDRVTVIFEYDPARVLSAGDISSDHVFNVQSLEGTHYNNTPAGQGSIAAIGPFAWWKVDVPGGDVNLDGVTEAYLEFRGTSRPPR</sequence>
<dbReference type="AlphaFoldDB" id="A0A5N6T3Z3"/>
<dbReference type="GeneID" id="43637884"/>